<dbReference type="InterPro" id="IPR011009">
    <property type="entry name" value="Kinase-like_dom_sf"/>
</dbReference>
<dbReference type="AlphaFoldDB" id="B8BQE5"/>
<dbReference type="InParanoid" id="B8BQE5"/>
<keyword evidence="5" id="KW-1185">Reference proteome</keyword>
<dbReference type="EMBL" id="CM000638">
    <property type="protein sequence ID" value="EED95769.1"/>
    <property type="molecule type" value="Genomic_DNA"/>
</dbReference>
<dbReference type="GO" id="GO:0004430">
    <property type="term" value="F:1-phosphatidylinositol 4-kinase activity"/>
    <property type="evidence" value="ECO:0007669"/>
    <property type="project" value="UniProtKB-EC"/>
</dbReference>
<dbReference type="PaxDb" id="35128-Thaps260874"/>
<feature type="non-terminal residue" evidence="4">
    <location>
        <position position="1"/>
    </location>
</feature>
<feature type="non-terminal residue" evidence="4">
    <location>
        <position position="297"/>
    </location>
</feature>
<dbReference type="Pfam" id="PF00454">
    <property type="entry name" value="PI3_PI4_kinase"/>
    <property type="match status" value="1"/>
</dbReference>
<dbReference type="PANTHER" id="PTHR10048">
    <property type="entry name" value="PHOSPHATIDYLINOSITOL KINASE"/>
    <property type="match status" value="1"/>
</dbReference>
<evidence type="ECO:0000256" key="2">
    <source>
        <dbReference type="ARBA" id="ARBA00022777"/>
    </source>
</evidence>
<dbReference type="KEGG" id="tps:THAPSDRAFT_260874"/>
<dbReference type="PROSITE" id="PS50290">
    <property type="entry name" value="PI3_4_KINASE_3"/>
    <property type="match status" value="1"/>
</dbReference>
<dbReference type="PROSITE" id="PS00916">
    <property type="entry name" value="PI3_4_KINASE_2"/>
    <property type="match status" value="1"/>
</dbReference>
<dbReference type="eggNOG" id="KOG0903">
    <property type="taxonomic scope" value="Eukaryota"/>
</dbReference>
<accession>B8BQE5</accession>
<organism evidence="4 5">
    <name type="scientific">Thalassiosira pseudonana</name>
    <name type="common">Marine diatom</name>
    <name type="synonym">Cyclotella nana</name>
    <dbReference type="NCBI Taxonomy" id="35128"/>
    <lineage>
        <taxon>Eukaryota</taxon>
        <taxon>Sar</taxon>
        <taxon>Stramenopiles</taxon>
        <taxon>Ochrophyta</taxon>
        <taxon>Bacillariophyta</taxon>
        <taxon>Coscinodiscophyceae</taxon>
        <taxon>Thalassiosirophycidae</taxon>
        <taxon>Thalassiosirales</taxon>
        <taxon>Thalassiosiraceae</taxon>
        <taxon>Thalassiosira</taxon>
    </lineage>
</organism>
<gene>
    <name evidence="4" type="ORF">THAPSDRAFT_260874</name>
</gene>
<dbReference type="Gene3D" id="1.10.1070.11">
    <property type="entry name" value="Phosphatidylinositol 3-/4-kinase, catalytic domain"/>
    <property type="match status" value="1"/>
</dbReference>
<evidence type="ECO:0000313" key="5">
    <source>
        <dbReference type="Proteomes" id="UP000001449"/>
    </source>
</evidence>
<dbReference type="InterPro" id="IPR000403">
    <property type="entry name" value="PI3/4_kinase_cat_dom"/>
</dbReference>
<evidence type="ECO:0000313" key="4">
    <source>
        <dbReference type="EMBL" id="EED95769.1"/>
    </source>
</evidence>
<dbReference type="InterPro" id="IPR036940">
    <property type="entry name" value="PI3/4_kinase_cat_sf"/>
</dbReference>
<dbReference type="GeneID" id="7446820"/>
<sequence>VFGKSWNVECETIRQQSPYRDVKGWRLASFIIKAGEDIRKEALVMQIMSKLWTWFQAEIPPHLRPFLRPYTIMCVGGDAGLVECLPDVKSVNEVKKETDGFTTLRDFFERAFGQPVHPSIPHASSTVTFEKARDNFLRSLVGYSVVCYILQIKDRHNANILMDREGHIMHIDFGFVLGETPKMGKVPLFSERAPFKLSAEFWEVIGGWSAFKRFCEMFEAAYAVASAHSDEICSLVEAAIVNVSRNSDLARSIADTVRSRIRMKADPKEQKMHIMNIVNDAITSWGTSTYDWLQRSM</sequence>
<name>B8BQE5_THAPS</name>
<evidence type="ECO:0000256" key="1">
    <source>
        <dbReference type="ARBA" id="ARBA00022679"/>
    </source>
</evidence>
<dbReference type="EC" id="2.7.1.67" evidence="4"/>
<protein>
    <submittedName>
        <fullName evidence="4">Pi 4-kinase</fullName>
        <ecNumber evidence="4">2.7.1.67</ecNumber>
    </submittedName>
</protein>
<dbReference type="STRING" id="35128.B8BQE5"/>
<dbReference type="CDD" id="cd00893">
    <property type="entry name" value="PI4Kc_III"/>
    <property type="match status" value="1"/>
</dbReference>
<dbReference type="HOGENOM" id="CLU_002446_0_0_1"/>
<dbReference type="InterPro" id="IPR018936">
    <property type="entry name" value="PI3/4_kinase_CS"/>
</dbReference>
<proteinExistence type="predicted"/>
<dbReference type="Proteomes" id="UP000001449">
    <property type="component" value="Chromosome 1"/>
</dbReference>
<reference evidence="4 5" key="2">
    <citation type="journal article" date="2008" name="Nature">
        <title>The Phaeodactylum genome reveals the evolutionary history of diatom genomes.</title>
        <authorList>
            <person name="Bowler C."/>
            <person name="Allen A.E."/>
            <person name="Badger J.H."/>
            <person name="Grimwood J."/>
            <person name="Jabbari K."/>
            <person name="Kuo A."/>
            <person name="Maheswari U."/>
            <person name="Martens C."/>
            <person name="Maumus F."/>
            <person name="Otillar R.P."/>
            <person name="Rayko E."/>
            <person name="Salamov A."/>
            <person name="Vandepoele K."/>
            <person name="Beszteri B."/>
            <person name="Gruber A."/>
            <person name="Heijde M."/>
            <person name="Katinka M."/>
            <person name="Mock T."/>
            <person name="Valentin K."/>
            <person name="Verret F."/>
            <person name="Berges J.A."/>
            <person name="Brownlee C."/>
            <person name="Cadoret J.P."/>
            <person name="Chiovitti A."/>
            <person name="Choi C.J."/>
            <person name="Coesel S."/>
            <person name="De Martino A."/>
            <person name="Detter J.C."/>
            <person name="Durkin C."/>
            <person name="Falciatore A."/>
            <person name="Fournet J."/>
            <person name="Haruta M."/>
            <person name="Huysman M.J."/>
            <person name="Jenkins B.D."/>
            <person name="Jiroutova K."/>
            <person name="Jorgensen R.E."/>
            <person name="Joubert Y."/>
            <person name="Kaplan A."/>
            <person name="Kroger N."/>
            <person name="Kroth P.G."/>
            <person name="La Roche J."/>
            <person name="Lindquist E."/>
            <person name="Lommer M."/>
            <person name="Martin-Jezequel V."/>
            <person name="Lopez P.J."/>
            <person name="Lucas S."/>
            <person name="Mangogna M."/>
            <person name="McGinnis K."/>
            <person name="Medlin L.K."/>
            <person name="Montsant A."/>
            <person name="Oudot-Le Secq M.P."/>
            <person name="Napoli C."/>
            <person name="Obornik M."/>
            <person name="Parker M.S."/>
            <person name="Petit J.L."/>
            <person name="Porcel B.M."/>
            <person name="Poulsen N."/>
            <person name="Robison M."/>
            <person name="Rychlewski L."/>
            <person name="Rynearson T.A."/>
            <person name="Schmutz J."/>
            <person name="Shapiro H."/>
            <person name="Siaut M."/>
            <person name="Stanley M."/>
            <person name="Sussman M.R."/>
            <person name="Taylor A.R."/>
            <person name="Vardi A."/>
            <person name="von Dassow P."/>
            <person name="Vyverman W."/>
            <person name="Willis A."/>
            <person name="Wyrwicz L.S."/>
            <person name="Rokhsar D.S."/>
            <person name="Weissenbach J."/>
            <person name="Armbrust E.V."/>
            <person name="Green B.R."/>
            <person name="Van de Peer Y."/>
            <person name="Grigoriev I.V."/>
        </authorList>
    </citation>
    <scope>NUCLEOTIDE SEQUENCE [LARGE SCALE GENOMIC DNA]</scope>
    <source>
        <strain evidence="4 5">CCMP1335</strain>
    </source>
</reference>
<dbReference type="GO" id="GO:0046854">
    <property type="term" value="P:phosphatidylinositol phosphate biosynthetic process"/>
    <property type="evidence" value="ECO:0007669"/>
    <property type="project" value="InterPro"/>
</dbReference>
<feature type="domain" description="PI3K/PI4K catalytic" evidence="3">
    <location>
        <begin position="4"/>
        <end position="286"/>
    </location>
</feature>
<dbReference type="Gene3D" id="3.30.1010.10">
    <property type="entry name" value="Phosphatidylinositol 3-kinase Catalytic Subunit, Chain A, domain 4"/>
    <property type="match status" value="1"/>
</dbReference>
<dbReference type="InterPro" id="IPR015433">
    <property type="entry name" value="PI3/4_kinase"/>
</dbReference>
<dbReference type="RefSeq" id="XP_002286128.1">
    <property type="nucleotide sequence ID" value="XM_002286092.1"/>
</dbReference>
<keyword evidence="2" id="KW-0418">Kinase</keyword>
<dbReference type="PANTHER" id="PTHR10048:SF22">
    <property type="entry name" value="PHOSPHATIDYLINOSITOL 4-KINASE BETA"/>
    <property type="match status" value="1"/>
</dbReference>
<dbReference type="SUPFAM" id="SSF56112">
    <property type="entry name" value="Protein kinase-like (PK-like)"/>
    <property type="match status" value="1"/>
</dbReference>
<dbReference type="SMART" id="SM00146">
    <property type="entry name" value="PI3Kc"/>
    <property type="match status" value="1"/>
</dbReference>
<keyword evidence="1 4" id="KW-0808">Transferase</keyword>
<reference evidence="4 5" key="1">
    <citation type="journal article" date="2004" name="Science">
        <title>The genome of the diatom Thalassiosira pseudonana: ecology, evolution, and metabolism.</title>
        <authorList>
            <person name="Armbrust E.V."/>
            <person name="Berges J.A."/>
            <person name="Bowler C."/>
            <person name="Green B.R."/>
            <person name="Martinez D."/>
            <person name="Putnam N.H."/>
            <person name="Zhou S."/>
            <person name="Allen A.E."/>
            <person name="Apt K.E."/>
            <person name="Bechner M."/>
            <person name="Brzezinski M.A."/>
            <person name="Chaal B.K."/>
            <person name="Chiovitti A."/>
            <person name="Davis A.K."/>
            <person name="Demarest M.S."/>
            <person name="Detter J.C."/>
            <person name="Glavina T."/>
            <person name="Goodstein D."/>
            <person name="Hadi M.Z."/>
            <person name="Hellsten U."/>
            <person name="Hildebrand M."/>
            <person name="Jenkins B.D."/>
            <person name="Jurka J."/>
            <person name="Kapitonov V.V."/>
            <person name="Kroger N."/>
            <person name="Lau W.W."/>
            <person name="Lane T.W."/>
            <person name="Larimer F.W."/>
            <person name="Lippmeier J.C."/>
            <person name="Lucas S."/>
            <person name="Medina M."/>
            <person name="Montsant A."/>
            <person name="Obornik M."/>
            <person name="Parker M.S."/>
            <person name="Palenik B."/>
            <person name="Pazour G.J."/>
            <person name="Richardson P.M."/>
            <person name="Rynearson T.A."/>
            <person name="Saito M.A."/>
            <person name="Schwartz D.C."/>
            <person name="Thamatrakoln K."/>
            <person name="Valentin K."/>
            <person name="Vardi A."/>
            <person name="Wilkerson F.P."/>
            <person name="Rokhsar D.S."/>
        </authorList>
    </citation>
    <scope>NUCLEOTIDE SEQUENCE [LARGE SCALE GENOMIC DNA]</scope>
    <source>
        <strain evidence="4 5">CCMP1335</strain>
    </source>
</reference>
<dbReference type="OMA" id="MHIMNIV"/>
<evidence type="ECO:0000259" key="3">
    <source>
        <dbReference type="PROSITE" id="PS50290"/>
    </source>
</evidence>